<evidence type="ECO:0000256" key="1">
    <source>
        <dbReference type="SAM" id="MobiDB-lite"/>
    </source>
</evidence>
<protein>
    <recommendedName>
        <fullName evidence="2">Transglutaminase-like domain-containing protein</fullName>
    </recommendedName>
</protein>
<name>A0A511DK60_9PSEU</name>
<dbReference type="PANTHER" id="PTHR33490">
    <property type="entry name" value="BLR5614 PROTEIN-RELATED"/>
    <property type="match status" value="1"/>
</dbReference>
<dbReference type="Gene3D" id="3.10.620.30">
    <property type="match status" value="1"/>
</dbReference>
<dbReference type="Pfam" id="PF01841">
    <property type="entry name" value="Transglut_core"/>
    <property type="match status" value="1"/>
</dbReference>
<dbReference type="SUPFAM" id="SSF54001">
    <property type="entry name" value="Cysteine proteinases"/>
    <property type="match status" value="1"/>
</dbReference>
<organism evidence="3 4">
    <name type="scientific">Pseudonocardia sulfidoxydans NBRC 16205</name>
    <dbReference type="NCBI Taxonomy" id="1223511"/>
    <lineage>
        <taxon>Bacteria</taxon>
        <taxon>Bacillati</taxon>
        <taxon>Actinomycetota</taxon>
        <taxon>Actinomycetes</taxon>
        <taxon>Pseudonocardiales</taxon>
        <taxon>Pseudonocardiaceae</taxon>
        <taxon>Pseudonocardia</taxon>
    </lineage>
</organism>
<dbReference type="EMBL" id="BJVJ01000047">
    <property type="protein sequence ID" value="GEL25185.1"/>
    <property type="molecule type" value="Genomic_DNA"/>
</dbReference>
<dbReference type="AlphaFoldDB" id="A0A511DK60"/>
<accession>A0A511DK60</accession>
<comment type="caution">
    <text evidence="3">The sequence shown here is derived from an EMBL/GenBank/DDBJ whole genome shotgun (WGS) entry which is preliminary data.</text>
</comment>
<evidence type="ECO:0000313" key="3">
    <source>
        <dbReference type="EMBL" id="GEL25185.1"/>
    </source>
</evidence>
<feature type="region of interest" description="Disordered" evidence="1">
    <location>
        <begin position="1"/>
        <end position="33"/>
    </location>
</feature>
<proteinExistence type="predicted"/>
<keyword evidence="4" id="KW-1185">Reference proteome</keyword>
<feature type="domain" description="Transglutaminase-like" evidence="2">
    <location>
        <begin position="48"/>
        <end position="165"/>
    </location>
</feature>
<evidence type="ECO:0000259" key="2">
    <source>
        <dbReference type="Pfam" id="PF01841"/>
    </source>
</evidence>
<sequence>MTPRDPVSTESEELHVADAGTTTPASDRPEDNLMPGEFVDSDAAAVREFAERAVGGEDDEVARAGLLFAAVRDRIWYDPFVISTDPRDYRASAVAVAPRNWCVPKAVLLTASARAVGIPARLGFADVRNHLNTPRLRALMNGHDVFIHHGYSELYLGGRWLKASPAFNAELCHRFGVEPLDFDGDGHALMHQFTGDGARYMEYVVDHGPSADLPLDAILTRFRATYGEALLGGDSHAGTDEFSAPTSA</sequence>
<dbReference type="InterPro" id="IPR038765">
    <property type="entry name" value="Papain-like_cys_pep_sf"/>
</dbReference>
<reference evidence="3 4" key="1">
    <citation type="submission" date="2019-07" db="EMBL/GenBank/DDBJ databases">
        <title>Whole genome shotgun sequence of Pseudonocardia sulfidoxydans NBRC 16205.</title>
        <authorList>
            <person name="Hosoyama A."/>
            <person name="Uohara A."/>
            <person name="Ohji S."/>
            <person name="Ichikawa N."/>
        </authorList>
    </citation>
    <scope>NUCLEOTIDE SEQUENCE [LARGE SCALE GENOMIC DNA]</scope>
    <source>
        <strain evidence="3 4">NBRC 16205</strain>
    </source>
</reference>
<dbReference type="InterPro" id="IPR002931">
    <property type="entry name" value="Transglutaminase-like"/>
</dbReference>
<dbReference type="PANTHER" id="PTHR33490:SF3">
    <property type="entry name" value="CONSERVED INTEGRAL MEMBRANE PROTEIN"/>
    <property type="match status" value="1"/>
</dbReference>
<evidence type="ECO:0000313" key="4">
    <source>
        <dbReference type="Proteomes" id="UP000321685"/>
    </source>
</evidence>
<gene>
    <name evidence="3" type="ORF">PSU4_41390</name>
</gene>
<dbReference type="Proteomes" id="UP000321685">
    <property type="component" value="Unassembled WGS sequence"/>
</dbReference>